<proteinExistence type="predicted"/>
<dbReference type="Proteomes" id="UP000248132">
    <property type="component" value="Unassembled WGS sequence"/>
</dbReference>
<evidence type="ECO:0000313" key="2">
    <source>
        <dbReference type="EMBL" id="PYG85836.1"/>
    </source>
</evidence>
<dbReference type="AlphaFoldDB" id="A0A318Y2X9"/>
<keyword evidence="1" id="KW-0812">Transmembrane</keyword>
<dbReference type="EMBL" id="QKMR01000022">
    <property type="protein sequence ID" value="PYG85836.1"/>
    <property type="molecule type" value="Genomic_DNA"/>
</dbReference>
<comment type="caution">
    <text evidence="2">The sequence shown here is derived from an EMBL/GenBank/DDBJ whole genome shotgun (WGS) entry which is preliminary data.</text>
</comment>
<feature type="transmembrane region" description="Helical" evidence="1">
    <location>
        <begin position="41"/>
        <end position="63"/>
    </location>
</feature>
<sequence>MHKNNWSQEFPAVPESFHNMVEKTLAEISVEKNRRLSRKGFAAVLLAAVLTLGSITAFAAGYFNWNQKLAEIFGADNIQQNSLIEKGVTQQAKSSSTDNGLTIDLVQTLQDKDYFYALLEVTAPKDIKLTDTNLFENWRFDVSGQEEYSYSTSHGFMDVIQEPEITNKRYYEIWIKKSIDFNEKDFTLHFKNLQADAGKLDMYTILEGDWTLSWKMSYKDSTKYFDVNKKYNLSGYDILVKRVEITPLSMTIYFDGGDVKAMEKAEKVDLDKLEFLKPLSFKGVRYNDGKVVSISGGGGEGFDNTTGEYKLSTCFDKVIQIENVNSLLFGTEKSEIGLAN</sequence>
<dbReference type="Gene3D" id="2.60.40.1630">
    <property type="entry name" value="bacillus anthracis domain"/>
    <property type="match status" value="1"/>
</dbReference>
<dbReference type="RefSeq" id="WP_110463102.1">
    <property type="nucleotide sequence ID" value="NZ_QKMR01000022.1"/>
</dbReference>
<dbReference type="OrthoDB" id="2049406at2"/>
<organism evidence="2 3">
    <name type="scientific">Ruminiclostridium sufflavum DSM 19573</name>
    <dbReference type="NCBI Taxonomy" id="1121337"/>
    <lineage>
        <taxon>Bacteria</taxon>
        <taxon>Bacillati</taxon>
        <taxon>Bacillota</taxon>
        <taxon>Clostridia</taxon>
        <taxon>Eubacteriales</taxon>
        <taxon>Oscillospiraceae</taxon>
        <taxon>Ruminiclostridium</taxon>
    </lineage>
</organism>
<protein>
    <submittedName>
        <fullName evidence="2">Uncharacterized protein DUF4179</fullName>
    </submittedName>
</protein>
<keyword evidence="1" id="KW-1133">Transmembrane helix</keyword>
<evidence type="ECO:0000256" key="1">
    <source>
        <dbReference type="SAM" id="Phobius"/>
    </source>
</evidence>
<gene>
    <name evidence="2" type="ORF">LY28_03133</name>
</gene>
<name>A0A318Y2X9_9FIRM</name>
<reference evidence="2 3" key="1">
    <citation type="submission" date="2018-06" db="EMBL/GenBank/DDBJ databases">
        <title>Genomic Encyclopedia of Type Strains, Phase I: the one thousand microbial genomes (KMG-I) project.</title>
        <authorList>
            <person name="Kyrpides N."/>
        </authorList>
    </citation>
    <scope>NUCLEOTIDE SEQUENCE [LARGE SCALE GENOMIC DNA]</scope>
    <source>
        <strain evidence="2 3">DSM 19573</strain>
    </source>
</reference>
<keyword evidence="1" id="KW-0472">Membrane</keyword>
<evidence type="ECO:0000313" key="3">
    <source>
        <dbReference type="Proteomes" id="UP000248132"/>
    </source>
</evidence>
<keyword evidence="3" id="KW-1185">Reference proteome</keyword>
<accession>A0A318Y2X9</accession>